<organism evidence="2 3">
    <name type="scientific">Neurospora intermedia</name>
    <dbReference type="NCBI Taxonomy" id="5142"/>
    <lineage>
        <taxon>Eukaryota</taxon>
        <taxon>Fungi</taxon>
        <taxon>Dikarya</taxon>
        <taxon>Ascomycota</taxon>
        <taxon>Pezizomycotina</taxon>
        <taxon>Sordariomycetes</taxon>
        <taxon>Sordariomycetidae</taxon>
        <taxon>Sordariales</taxon>
        <taxon>Sordariaceae</taxon>
        <taxon>Neurospora</taxon>
    </lineage>
</organism>
<sequence length="765" mass="87029">MSTRLCAVCNGIFTGLLVINWRMPHHQSVASFRRSAEEGCYICRSVSVKLQDMVSHGEDKDEDEDEDDDYDYYTEFTWDLPMPTAERRLVCGPYTEHGDLSIRFMKSHLIIFFRLISTASPDAPIRSVDPRAGLTDQAVMETARSWLKKCRQNHELCGPVDPAFNPTRLIYIHDESSVQLIETKKEVKSHAYVAFSHCWGKSEALKLLQDDLDKGTRGNIEELRSLIQVQSLPTSYREAISVSLALGFRHIWIDSLCIMQNSRDDWAKESAMMQDVYANSSLNLCASAAADSSEASFQRRDLGVYVPLNIEPRWTGILDGDPKKGKPGPLPSYLHWIKPKLVINNLHGMEIDNSPLNLRAWVVQERILSRRHLFMTNHQLWWECRDTLASEAFPAGDPESFDEECEEDRVQYYALNTPGQHSPHHGAVLDGSLVGQTDRARGRLARHPPYKQLSEDKMTYLWNCLVKHYSWCDLTYPHDKLPALSGLAQMFSVIRGPGFSLDGNSYLAGIWRPQLRRGLCWKSYSGGFYNYMQIRWHRPDPYRAPSWSWASVEGPVTAAPSRARPIFSVVDAKVLHEDERYKAGTVKGSILHLRSRLLGPLSIRDGKSSYPGLTISPSQQVDSRVREAIDAAEWKISWDEGYVNLKKYFISYLDKLPHTVHQDGIIKGTDAVRKMVRLEDLAEEPRIRLFMVFITRSDALYSYSVRSTGYDEYVDGLMLCQVVNTPGLEGVDEGVVFQRVGYFEKGGPIHSEVLDLIPERTIAII</sequence>
<gene>
    <name evidence="2" type="ORF">QR685DRAFT_450676</name>
</gene>
<proteinExistence type="predicted"/>
<evidence type="ECO:0000259" key="1">
    <source>
        <dbReference type="Pfam" id="PF06985"/>
    </source>
</evidence>
<evidence type="ECO:0000313" key="2">
    <source>
        <dbReference type="EMBL" id="KAL0466544.1"/>
    </source>
</evidence>
<dbReference type="Proteomes" id="UP001451303">
    <property type="component" value="Unassembled WGS sequence"/>
</dbReference>
<protein>
    <submittedName>
        <fullName evidence="2">HET domain-containing protein</fullName>
    </submittedName>
</protein>
<accession>A0ABR3D1H2</accession>
<comment type="caution">
    <text evidence="2">The sequence shown here is derived from an EMBL/GenBank/DDBJ whole genome shotgun (WGS) entry which is preliminary data.</text>
</comment>
<keyword evidence="3" id="KW-1185">Reference proteome</keyword>
<dbReference type="Pfam" id="PF06985">
    <property type="entry name" value="HET"/>
    <property type="match status" value="1"/>
</dbReference>
<name>A0ABR3D1H2_NEUIN</name>
<evidence type="ECO:0000313" key="3">
    <source>
        <dbReference type="Proteomes" id="UP001451303"/>
    </source>
</evidence>
<dbReference type="InterPro" id="IPR010730">
    <property type="entry name" value="HET"/>
</dbReference>
<dbReference type="EMBL" id="JAVLET010000012">
    <property type="protein sequence ID" value="KAL0466544.1"/>
    <property type="molecule type" value="Genomic_DNA"/>
</dbReference>
<feature type="domain" description="Heterokaryon incompatibility" evidence="1">
    <location>
        <begin position="192"/>
        <end position="365"/>
    </location>
</feature>
<reference evidence="2 3" key="1">
    <citation type="submission" date="2023-09" db="EMBL/GenBank/DDBJ databases">
        <title>Multi-omics analysis of a traditional fermented food reveals byproduct-associated fungal strains for waste-to-food upcycling.</title>
        <authorList>
            <consortium name="Lawrence Berkeley National Laboratory"/>
            <person name="Rekdal V.M."/>
            <person name="Villalobos-Escobedo J.M."/>
            <person name="Rodriguez-Valeron N."/>
            <person name="Garcia M.O."/>
            <person name="Vasquez D.P."/>
            <person name="Damayanti I."/>
            <person name="Sorensen P.M."/>
            <person name="Baidoo E.E."/>
            <person name="De Carvalho A.C."/>
            <person name="Riley R."/>
            <person name="Lipzen A."/>
            <person name="He G."/>
            <person name="Yan M."/>
            <person name="Haridas S."/>
            <person name="Daum C."/>
            <person name="Yoshinaga Y."/>
            <person name="Ng V."/>
            <person name="Grigoriev I.V."/>
            <person name="Munk R."/>
            <person name="Nuraida L."/>
            <person name="Wijaya C.H."/>
            <person name="Morales P.-C."/>
            <person name="Keasling J.D."/>
        </authorList>
    </citation>
    <scope>NUCLEOTIDE SEQUENCE [LARGE SCALE GENOMIC DNA]</scope>
    <source>
        <strain evidence="2 3">FGSC 2613</strain>
    </source>
</reference>
<dbReference type="PANTHER" id="PTHR33112:SF11">
    <property type="entry name" value="HETEROKARYON INCOMPATIBILITY DOMAIN-CONTAINING PROTEIN"/>
    <property type="match status" value="1"/>
</dbReference>
<dbReference type="PANTHER" id="PTHR33112">
    <property type="entry name" value="DOMAIN PROTEIN, PUTATIVE-RELATED"/>
    <property type="match status" value="1"/>
</dbReference>